<dbReference type="PROSITE" id="PS50158">
    <property type="entry name" value="ZF_CCHC"/>
    <property type="match status" value="1"/>
</dbReference>
<evidence type="ECO:0000313" key="4">
    <source>
        <dbReference type="EMBL" id="GBG83187.1"/>
    </source>
</evidence>
<keyword evidence="1" id="KW-0863">Zinc-finger</keyword>
<evidence type="ECO:0000313" key="5">
    <source>
        <dbReference type="Proteomes" id="UP000265515"/>
    </source>
</evidence>
<dbReference type="AlphaFoldDB" id="A0A388LLL6"/>
<feature type="compositionally biased region" description="Basic and acidic residues" evidence="2">
    <location>
        <begin position="218"/>
        <end position="242"/>
    </location>
</feature>
<feature type="compositionally biased region" description="Basic and acidic residues" evidence="2">
    <location>
        <begin position="127"/>
        <end position="138"/>
    </location>
</feature>
<dbReference type="SUPFAM" id="SSF57756">
    <property type="entry name" value="Retrovirus zinc finger-like domains"/>
    <property type="match status" value="1"/>
</dbReference>
<dbReference type="Gramene" id="GBG83187">
    <property type="protein sequence ID" value="GBG83187"/>
    <property type="gene ID" value="CBR_g36803"/>
</dbReference>
<gene>
    <name evidence="4" type="ORF">CBR_g36803</name>
</gene>
<feature type="compositionally biased region" description="Basic and acidic residues" evidence="2">
    <location>
        <begin position="106"/>
        <end position="117"/>
    </location>
</feature>
<feature type="region of interest" description="Disordered" evidence="2">
    <location>
        <begin position="218"/>
        <end position="283"/>
    </location>
</feature>
<evidence type="ECO:0000256" key="2">
    <source>
        <dbReference type="SAM" id="MobiDB-lite"/>
    </source>
</evidence>
<dbReference type="SMART" id="SM00343">
    <property type="entry name" value="ZnF_C2HC"/>
    <property type="match status" value="1"/>
</dbReference>
<dbReference type="InterPro" id="IPR036875">
    <property type="entry name" value="Znf_CCHC_sf"/>
</dbReference>
<protein>
    <recommendedName>
        <fullName evidence="3">CCHC-type domain-containing protein</fullName>
    </recommendedName>
</protein>
<dbReference type="OrthoDB" id="425619at2759"/>
<dbReference type="EMBL" id="BFEA01000431">
    <property type="protein sequence ID" value="GBG83187.1"/>
    <property type="molecule type" value="Genomic_DNA"/>
</dbReference>
<keyword evidence="5" id="KW-1185">Reference proteome</keyword>
<comment type="caution">
    <text evidence="4">The sequence shown here is derived from an EMBL/GenBank/DDBJ whole genome shotgun (WGS) entry which is preliminary data.</text>
</comment>
<feature type="compositionally biased region" description="Basic and acidic residues" evidence="2">
    <location>
        <begin position="146"/>
        <end position="166"/>
    </location>
</feature>
<feature type="domain" description="CCHC-type" evidence="3">
    <location>
        <begin position="64"/>
        <end position="79"/>
    </location>
</feature>
<dbReference type="InterPro" id="IPR001878">
    <property type="entry name" value="Znf_CCHC"/>
</dbReference>
<proteinExistence type="predicted"/>
<feature type="region of interest" description="Disordered" evidence="2">
    <location>
        <begin position="1"/>
        <end position="189"/>
    </location>
</feature>
<dbReference type="GO" id="GO:0008270">
    <property type="term" value="F:zinc ion binding"/>
    <property type="evidence" value="ECO:0007669"/>
    <property type="project" value="UniProtKB-KW"/>
</dbReference>
<reference evidence="4 5" key="1">
    <citation type="journal article" date="2018" name="Cell">
        <title>The Chara Genome: Secondary Complexity and Implications for Plant Terrestrialization.</title>
        <authorList>
            <person name="Nishiyama T."/>
            <person name="Sakayama H."/>
            <person name="Vries J.D."/>
            <person name="Buschmann H."/>
            <person name="Saint-Marcoux D."/>
            <person name="Ullrich K.K."/>
            <person name="Haas F.B."/>
            <person name="Vanderstraeten L."/>
            <person name="Becker D."/>
            <person name="Lang D."/>
            <person name="Vosolsobe S."/>
            <person name="Rombauts S."/>
            <person name="Wilhelmsson P.K.I."/>
            <person name="Janitza P."/>
            <person name="Kern R."/>
            <person name="Heyl A."/>
            <person name="Rumpler F."/>
            <person name="Villalobos L.I.A.C."/>
            <person name="Clay J.M."/>
            <person name="Skokan R."/>
            <person name="Toyoda A."/>
            <person name="Suzuki Y."/>
            <person name="Kagoshima H."/>
            <person name="Schijlen E."/>
            <person name="Tajeshwar N."/>
            <person name="Catarino B."/>
            <person name="Hetherington A.J."/>
            <person name="Saltykova A."/>
            <person name="Bonnot C."/>
            <person name="Breuninger H."/>
            <person name="Symeonidi A."/>
            <person name="Radhakrishnan G.V."/>
            <person name="Van Nieuwerburgh F."/>
            <person name="Deforce D."/>
            <person name="Chang C."/>
            <person name="Karol K.G."/>
            <person name="Hedrich R."/>
            <person name="Ulvskov P."/>
            <person name="Glockner G."/>
            <person name="Delwiche C.F."/>
            <person name="Petrasek J."/>
            <person name="Van de Peer Y."/>
            <person name="Friml J."/>
            <person name="Beilby M."/>
            <person name="Dolan L."/>
            <person name="Kohara Y."/>
            <person name="Sugano S."/>
            <person name="Fujiyama A."/>
            <person name="Delaux P.-M."/>
            <person name="Quint M."/>
            <person name="TheiBen G."/>
            <person name="Hagemann M."/>
            <person name="Harholt J."/>
            <person name="Dunand C."/>
            <person name="Zachgo S."/>
            <person name="Langdale J."/>
            <person name="Maumus F."/>
            <person name="Straeten D.V.D."/>
            <person name="Gould S.B."/>
            <person name="Rensing S.A."/>
        </authorList>
    </citation>
    <scope>NUCLEOTIDE SEQUENCE [LARGE SCALE GENOMIC DNA]</scope>
    <source>
        <strain evidence="4 5">S276</strain>
    </source>
</reference>
<dbReference type="GO" id="GO:0003676">
    <property type="term" value="F:nucleic acid binding"/>
    <property type="evidence" value="ECO:0007669"/>
    <property type="project" value="InterPro"/>
</dbReference>
<evidence type="ECO:0000256" key="1">
    <source>
        <dbReference type="PROSITE-ProRule" id="PRU00047"/>
    </source>
</evidence>
<dbReference type="Proteomes" id="UP000265515">
    <property type="component" value="Unassembled WGS sequence"/>
</dbReference>
<feature type="compositionally biased region" description="Basic and acidic residues" evidence="2">
    <location>
        <begin position="174"/>
        <end position="189"/>
    </location>
</feature>
<accession>A0A388LLL6</accession>
<dbReference type="Pfam" id="PF00098">
    <property type="entry name" value="zf-CCHC"/>
    <property type="match status" value="1"/>
</dbReference>
<evidence type="ECO:0000259" key="3">
    <source>
        <dbReference type="PROSITE" id="PS50158"/>
    </source>
</evidence>
<feature type="compositionally biased region" description="Basic and acidic residues" evidence="2">
    <location>
        <begin position="49"/>
        <end position="58"/>
    </location>
</feature>
<feature type="compositionally biased region" description="Basic and acidic residues" evidence="2">
    <location>
        <begin position="7"/>
        <end position="42"/>
    </location>
</feature>
<keyword evidence="1" id="KW-0862">Zinc</keyword>
<organism evidence="4 5">
    <name type="scientific">Chara braunii</name>
    <name type="common">Braun's stonewort</name>
    <dbReference type="NCBI Taxonomy" id="69332"/>
    <lineage>
        <taxon>Eukaryota</taxon>
        <taxon>Viridiplantae</taxon>
        <taxon>Streptophyta</taxon>
        <taxon>Charophyceae</taxon>
        <taxon>Charales</taxon>
        <taxon>Characeae</taxon>
        <taxon>Chara</taxon>
    </lineage>
</organism>
<keyword evidence="1" id="KW-0479">Metal-binding</keyword>
<sequence>MSGSGYREYEKEDYRGRYGERGRDGGYEGGRDPRDSRRERSMEPGGASHQERHREPPRRVPPVCFECGEPEHYRNQCPRLVGDSSRSRGRSTSPRHQGPQQVPRALSEDPALRRQVEDMASMLASMKEYHEAEQAKKEARAKRKLEKQEQKRREEEERAATEEKQLVKQRRAMRKEEKMRKEAEQREKMAKELKKQISISLGDLREELQHRIDRAAVEKVKGKKKIEVHSSDEGSYESHDSDVDTLSSKMEQLVISEKRKRSVEKPVGDSPPMVTAAKRIAKR</sequence>
<name>A0A388LLL6_CHABU</name>